<protein>
    <submittedName>
        <fullName evidence="2">Uncharacterized protein</fullName>
    </submittedName>
</protein>
<feature type="region of interest" description="Disordered" evidence="1">
    <location>
        <begin position="719"/>
        <end position="820"/>
    </location>
</feature>
<sequence length="922" mass="102221">MAPSKNSDQPSLPIHTSTTTSVATRACDNLPWTTHAVIVWPSEQDETILKILLRKNKSKTLRALLLTKEESIRFEKYRLDHLWKDPNARYLEKDYPPPEVYAQWDWSDNAALPDRPTLKRTLTREEAVIREDEAANTQTGIIEDGGIKIAITERTQLQRPTARPRSSLHTNDVPQHFVHKTLQDVEREIHLHLLTSKQRPGRAHQVVDLQQPVDFDEALQYLESLNIPSGVGRVKAVGIVSGSPSSVYSEWEDEDEQEENEGADMVRLGGRELNERIEMKKEGSIAVPRDPTIDFARRNRNKDLDMKSRLLSERNGYGLFLKNNGQAHGPSRPSVQSGFWARQENEDEHDETDSFENRTKSNRPSSWSRIPTPIPSGRLRTPRVSRRTKRRTGRPPSRLPRPNMTFKKPSAAAINHTRQPPNAILPGLDDSAISGSSEVNRSSRSSDDTFKNWVTNPPMTPQRETQPTQSEVANTSTPSSLDLNNDLEKRIDSGFHLSSLPASNGKTEIEEAGKSPLSGYSRRIKDADGLERLVQPSSVPRPRPISGDQDSRQTVSPVKVMRGTQVPLPLDVRQARESRSSGSKAVAGGMLVGNLAIEDSERVNERADESVIQQGPAKSSRKVGYSTFPSLPTSSSDEGDATRENAEDTFSARTPVGKSGVAERFPLLQSIPTITITTPSNEENATNQALPTTMGHAFPSQTAAEQFPSFLPVRALATRARNTTSRSRTRTAVSTSPSPQTKNSRTGDSRRRSVIRRTNVSREEEMDVGPSGNTVLRLSLIDVHGEEEEADAPDSTRDGRDLCENMTSIDGQDKTSDGSRRSTVDAIVDDENHPITPSRFAIPVREPYVLDGCGRAIPNSKVRDPEKGGGVEAREIGTRVLCSPAKTSFKDEEKVGESVEELAEEVAELSSNADVEFSRWED</sequence>
<feature type="compositionally biased region" description="Polar residues" evidence="1">
    <location>
        <begin position="627"/>
        <end position="636"/>
    </location>
</feature>
<accession>A0A8H3UTJ8</accession>
<proteinExistence type="predicted"/>
<dbReference type="EMBL" id="WNWR01000539">
    <property type="protein sequence ID" value="KAE9975048.1"/>
    <property type="molecule type" value="Genomic_DNA"/>
</dbReference>
<organism evidence="2 3">
    <name type="scientific">Venturia inaequalis</name>
    <name type="common">Apple scab fungus</name>
    <dbReference type="NCBI Taxonomy" id="5025"/>
    <lineage>
        <taxon>Eukaryota</taxon>
        <taxon>Fungi</taxon>
        <taxon>Dikarya</taxon>
        <taxon>Ascomycota</taxon>
        <taxon>Pezizomycotina</taxon>
        <taxon>Dothideomycetes</taxon>
        <taxon>Pleosporomycetidae</taxon>
        <taxon>Venturiales</taxon>
        <taxon>Venturiaceae</taxon>
        <taxon>Venturia</taxon>
    </lineage>
</organism>
<feature type="compositionally biased region" description="Basic and acidic residues" evidence="1">
    <location>
        <begin position="794"/>
        <end position="803"/>
    </location>
</feature>
<feature type="region of interest" description="Disordered" evidence="1">
    <location>
        <begin position="343"/>
        <end position="565"/>
    </location>
</feature>
<feature type="compositionally biased region" description="Low complexity" evidence="1">
    <location>
        <begin position="434"/>
        <end position="443"/>
    </location>
</feature>
<evidence type="ECO:0000313" key="3">
    <source>
        <dbReference type="Proteomes" id="UP000490939"/>
    </source>
</evidence>
<evidence type="ECO:0000256" key="1">
    <source>
        <dbReference type="SAM" id="MobiDB-lite"/>
    </source>
</evidence>
<feature type="region of interest" description="Disordered" evidence="1">
    <location>
        <begin position="605"/>
        <end position="664"/>
    </location>
</feature>
<dbReference type="AlphaFoldDB" id="A0A8H3UTJ8"/>
<reference evidence="2 3" key="1">
    <citation type="submission" date="2019-07" db="EMBL/GenBank/DDBJ databases">
        <title>Venturia inaequalis Genome Resource.</title>
        <authorList>
            <person name="Lichtner F.J."/>
        </authorList>
    </citation>
    <scope>NUCLEOTIDE SEQUENCE [LARGE SCALE GENOMIC DNA]</scope>
    <source>
        <strain evidence="2 3">DMI_063113</strain>
    </source>
</reference>
<comment type="caution">
    <text evidence="2">The sequence shown here is derived from an EMBL/GenBank/DDBJ whole genome shotgun (WGS) entry which is preliminary data.</text>
</comment>
<feature type="compositionally biased region" description="Acidic residues" evidence="1">
    <location>
        <begin position="345"/>
        <end position="354"/>
    </location>
</feature>
<feature type="region of interest" description="Disordered" evidence="1">
    <location>
        <begin position="1"/>
        <end position="20"/>
    </location>
</feature>
<feature type="compositionally biased region" description="Polar residues" evidence="1">
    <location>
        <begin position="452"/>
        <end position="483"/>
    </location>
</feature>
<feature type="compositionally biased region" description="Basic residues" evidence="1">
    <location>
        <begin position="380"/>
        <end position="393"/>
    </location>
</feature>
<feature type="compositionally biased region" description="Low complexity" evidence="1">
    <location>
        <begin position="719"/>
        <end position="736"/>
    </location>
</feature>
<evidence type="ECO:0000313" key="2">
    <source>
        <dbReference type="EMBL" id="KAE9975048.1"/>
    </source>
</evidence>
<dbReference type="Proteomes" id="UP000490939">
    <property type="component" value="Unassembled WGS sequence"/>
</dbReference>
<gene>
    <name evidence="2" type="ORF">EG327_008559</name>
</gene>
<feature type="compositionally biased region" description="Basic and acidic residues" evidence="1">
    <location>
        <begin position="811"/>
        <end position="820"/>
    </location>
</feature>
<keyword evidence="3" id="KW-1185">Reference proteome</keyword>
<name>A0A8H3UTJ8_VENIN</name>